<sequence length="341" mass="36718">MFVNMSPSKYNLLVLSLVFGTVALDRVTSTPVGGVAEYTGQPVDVYIPLPTLIYNCDNLPSICKNVEEYLTDNSIPMGTGLDFHYDSEKKSTEKRRRQSCPGQGAWTSVLNSACGSDPAQPLVMPGSLPARVGPLATWQNPEFEMEIPNLLGTGPSGMRYTCDEFPAASWIEGGVNGLLPYTSVYCAPKAVSCESKTWADVQAKYGPGVYPNTQSEQDWQARAHALLGNYAKARSPWQDPVMKFHFTTTALGAASAATAAQVVMPAYANNAATTAVANAKRESIKEINGRFHCTGKFCADLNDAGFALQAPPPTTSFQLLKDASDETESESPHATFHILTS</sequence>
<dbReference type="OrthoDB" id="4496865at2759"/>
<dbReference type="GeneID" id="34579910"/>
<protein>
    <submittedName>
        <fullName evidence="2">Uncharacterized protein</fullName>
    </submittedName>
</protein>
<gene>
    <name evidence="2" type="ORF">PENARI_c021G03235</name>
</gene>
<keyword evidence="3" id="KW-1185">Reference proteome</keyword>
<proteinExistence type="predicted"/>
<dbReference type="STRING" id="1835702.A0A1F5L885"/>
<organism evidence="2 3">
    <name type="scientific">Penicillium arizonense</name>
    <dbReference type="NCBI Taxonomy" id="1835702"/>
    <lineage>
        <taxon>Eukaryota</taxon>
        <taxon>Fungi</taxon>
        <taxon>Dikarya</taxon>
        <taxon>Ascomycota</taxon>
        <taxon>Pezizomycotina</taxon>
        <taxon>Eurotiomycetes</taxon>
        <taxon>Eurotiomycetidae</taxon>
        <taxon>Eurotiales</taxon>
        <taxon>Aspergillaceae</taxon>
        <taxon>Penicillium</taxon>
    </lineage>
</organism>
<dbReference type="EMBL" id="LXJU01000021">
    <property type="protein sequence ID" value="OGE49448.1"/>
    <property type="molecule type" value="Genomic_DNA"/>
</dbReference>
<comment type="caution">
    <text evidence="2">The sequence shown here is derived from an EMBL/GenBank/DDBJ whole genome shotgun (WGS) entry which is preliminary data.</text>
</comment>
<dbReference type="RefSeq" id="XP_022484899.1">
    <property type="nucleotide sequence ID" value="XM_022635176.1"/>
</dbReference>
<name>A0A1F5L885_PENAI</name>
<dbReference type="AlphaFoldDB" id="A0A1F5L885"/>
<evidence type="ECO:0000256" key="1">
    <source>
        <dbReference type="SAM" id="SignalP"/>
    </source>
</evidence>
<evidence type="ECO:0000313" key="3">
    <source>
        <dbReference type="Proteomes" id="UP000177622"/>
    </source>
</evidence>
<evidence type="ECO:0000313" key="2">
    <source>
        <dbReference type="EMBL" id="OGE49448.1"/>
    </source>
</evidence>
<reference evidence="2 3" key="1">
    <citation type="journal article" date="2016" name="Sci. Rep.">
        <title>Penicillium arizonense, a new, genome sequenced fungal species, reveals a high chemical diversity in secreted metabolites.</title>
        <authorList>
            <person name="Grijseels S."/>
            <person name="Nielsen J.C."/>
            <person name="Randelovic M."/>
            <person name="Nielsen J."/>
            <person name="Nielsen K.F."/>
            <person name="Workman M."/>
            <person name="Frisvad J.C."/>
        </authorList>
    </citation>
    <scope>NUCLEOTIDE SEQUENCE [LARGE SCALE GENOMIC DNA]</scope>
    <source>
        <strain evidence="2 3">CBS 141311</strain>
    </source>
</reference>
<keyword evidence="1" id="KW-0732">Signal</keyword>
<feature type="chain" id="PRO_5009519337" evidence="1">
    <location>
        <begin position="24"/>
        <end position="341"/>
    </location>
</feature>
<accession>A0A1F5L885</accession>
<feature type="signal peptide" evidence="1">
    <location>
        <begin position="1"/>
        <end position="23"/>
    </location>
</feature>
<dbReference type="Proteomes" id="UP000177622">
    <property type="component" value="Unassembled WGS sequence"/>
</dbReference>